<dbReference type="EMBL" id="JARVCO010000002">
    <property type="protein sequence ID" value="MDZ8117655.1"/>
    <property type="molecule type" value="Genomic_DNA"/>
</dbReference>
<dbReference type="RefSeq" id="WP_322607454.1">
    <property type="nucleotide sequence ID" value="NZ_JARVCO010000002.1"/>
</dbReference>
<dbReference type="Gene3D" id="1.10.10.10">
    <property type="entry name" value="Winged helix-like DNA-binding domain superfamily/Winged helix DNA-binding domain"/>
    <property type="match status" value="1"/>
</dbReference>
<dbReference type="SMART" id="SM00347">
    <property type="entry name" value="HTH_MARR"/>
    <property type="match status" value="1"/>
</dbReference>
<feature type="domain" description="HTH marR-type" evidence="4">
    <location>
        <begin position="20"/>
        <end position="152"/>
    </location>
</feature>
<dbReference type="InterPro" id="IPR036388">
    <property type="entry name" value="WH-like_DNA-bd_sf"/>
</dbReference>
<dbReference type="SUPFAM" id="SSF46785">
    <property type="entry name" value="Winged helix' DNA-binding domain"/>
    <property type="match status" value="1"/>
</dbReference>
<protein>
    <submittedName>
        <fullName evidence="5">MarR family transcriptional regulator</fullName>
    </submittedName>
</protein>
<sequence length="181" mass="20105">MTKQNNITPEQRTAFFETYGIRVLKSLRRIIRAVDIHSKKLSHEHKITAPQMICLYSLQKNGPMTQSALAQDVDLGMSTVNGIIDRLHAKGWIQRERDKVDRRKVFLELTESGTAQANEAPALLQDKLSEALQALPELEQAAIALSLERIVELMGVGHLEASSNLIPTEQIPENPSSSSPA</sequence>
<evidence type="ECO:0000256" key="2">
    <source>
        <dbReference type="ARBA" id="ARBA00023125"/>
    </source>
</evidence>
<comment type="caution">
    <text evidence="5">The sequence shown here is derived from an EMBL/GenBank/DDBJ whole genome shotgun (WGS) entry which is preliminary data.</text>
</comment>
<dbReference type="PRINTS" id="PR00598">
    <property type="entry name" value="HTHMARR"/>
</dbReference>
<dbReference type="Pfam" id="PF01047">
    <property type="entry name" value="MarR"/>
    <property type="match status" value="1"/>
</dbReference>
<gene>
    <name evidence="5" type="ORF">P9H32_03370</name>
</gene>
<dbReference type="PANTHER" id="PTHR42756">
    <property type="entry name" value="TRANSCRIPTIONAL REGULATOR, MARR"/>
    <property type="match status" value="1"/>
</dbReference>
<name>A0ABU5MTV6_9BACT</name>
<dbReference type="InterPro" id="IPR036390">
    <property type="entry name" value="WH_DNA-bd_sf"/>
</dbReference>
<evidence type="ECO:0000313" key="6">
    <source>
        <dbReference type="Proteomes" id="UP001290861"/>
    </source>
</evidence>
<keyword evidence="6" id="KW-1185">Reference proteome</keyword>
<evidence type="ECO:0000313" key="5">
    <source>
        <dbReference type="EMBL" id="MDZ8117655.1"/>
    </source>
</evidence>
<reference evidence="5 6" key="1">
    <citation type="journal article" date="2024" name="Appl. Environ. Microbiol.">
        <title>Pontiella agarivorans sp. nov., a novel marine anaerobic bacterium capable of degrading macroalgal polysaccharides and fixing nitrogen.</title>
        <authorList>
            <person name="Liu N."/>
            <person name="Kivenson V."/>
            <person name="Peng X."/>
            <person name="Cui Z."/>
            <person name="Lankiewicz T.S."/>
            <person name="Gosselin K.M."/>
            <person name="English C.J."/>
            <person name="Blair E.M."/>
            <person name="O'Malley M.A."/>
            <person name="Valentine D.L."/>
        </authorList>
    </citation>
    <scope>NUCLEOTIDE SEQUENCE [LARGE SCALE GENOMIC DNA]</scope>
    <source>
        <strain evidence="5 6">NLcol2</strain>
    </source>
</reference>
<keyword evidence="2" id="KW-0238">DNA-binding</keyword>
<proteinExistence type="predicted"/>
<keyword evidence="3" id="KW-0804">Transcription</keyword>
<dbReference type="PANTHER" id="PTHR42756:SF1">
    <property type="entry name" value="TRANSCRIPTIONAL REPRESSOR OF EMRAB OPERON"/>
    <property type="match status" value="1"/>
</dbReference>
<evidence type="ECO:0000256" key="1">
    <source>
        <dbReference type="ARBA" id="ARBA00023015"/>
    </source>
</evidence>
<dbReference type="InterPro" id="IPR000835">
    <property type="entry name" value="HTH_MarR-typ"/>
</dbReference>
<keyword evidence="1" id="KW-0805">Transcription regulation</keyword>
<dbReference type="PROSITE" id="PS50995">
    <property type="entry name" value="HTH_MARR_2"/>
    <property type="match status" value="1"/>
</dbReference>
<dbReference type="Proteomes" id="UP001290861">
    <property type="component" value="Unassembled WGS sequence"/>
</dbReference>
<evidence type="ECO:0000259" key="4">
    <source>
        <dbReference type="PROSITE" id="PS50995"/>
    </source>
</evidence>
<evidence type="ECO:0000256" key="3">
    <source>
        <dbReference type="ARBA" id="ARBA00023163"/>
    </source>
</evidence>
<organism evidence="5 6">
    <name type="scientific">Pontiella agarivorans</name>
    <dbReference type="NCBI Taxonomy" id="3038953"/>
    <lineage>
        <taxon>Bacteria</taxon>
        <taxon>Pseudomonadati</taxon>
        <taxon>Kiritimatiellota</taxon>
        <taxon>Kiritimatiellia</taxon>
        <taxon>Kiritimatiellales</taxon>
        <taxon>Pontiellaceae</taxon>
        <taxon>Pontiella</taxon>
    </lineage>
</organism>
<accession>A0ABU5MTV6</accession>